<keyword evidence="4" id="KW-0472">Membrane</keyword>
<dbReference type="GO" id="GO:0009306">
    <property type="term" value="P:protein secretion"/>
    <property type="evidence" value="ECO:0007669"/>
    <property type="project" value="InterPro"/>
</dbReference>
<feature type="compositionally biased region" description="Polar residues" evidence="5">
    <location>
        <begin position="198"/>
        <end position="221"/>
    </location>
</feature>
<evidence type="ECO:0000256" key="1">
    <source>
        <dbReference type="ARBA" id="ARBA00004167"/>
    </source>
</evidence>
<dbReference type="Pfam" id="PF04357">
    <property type="entry name" value="TamB"/>
    <property type="match status" value="1"/>
</dbReference>
<evidence type="ECO:0000313" key="9">
    <source>
        <dbReference type="Proteomes" id="UP001139488"/>
    </source>
</evidence>
<dbReference type="InterPro" id="IPR003033">
    <property type="entry name" value="SCP2_sterol-bd_dom"/>
</dbReference>
<dbReference type="EMBL" id="JAJNNZ010000015">
    <property type="protein sequence ID" value="MCJ2378308.1"/>
    <property type="molecule type" value="Genomic_DNA"/>
</dbReference>
<feature type="region of interest" description="Disordered" evidence="5">
    <location>
        <begin position="193"/>
        <end position="229"/>
    </location>
</feature>
<dbReference type="InterPro" id="IPR007452">
    <property type="entry name" value="TamB_C"/>
</dbReference>
<evidence type="ECO:0000259" key="7">
    <source>
        <dbReference type="Pfam" id="PF04357"/>
    </source>
</evidence>
<sequence>MLKVWRITKWLSALLLLLLLIVVVSVAALLFTNTGLNLALWGAEKAVPQFQYSQAEGALFPRFTLRDVRFNDADLHIDLKADAVTLAVDLNCLTDPRLCINEIAISGLNFVMPELPTSEPASEPSEPLKKVSVPIPIVVGVVKLDDIQLDILQHNIQWQRFETSLSMAGQRLSIGKTRLSDISVELAVDAEVSPQGAELNSTLPDETTGQNSPSPVATSPSGEDEENSVAEQGIVLPEVLIPLFINITRIDIDNFLLKQEQPIVVNHLGFSGQAGEFSVNVDSLELDVPQANATLAGNIILRRDYPLNLKLTLDVKETELAGQSLALSAQGRVSDLILDSQWQGLIDAKLTGRVKPLDPELPFDFVLSNAKAQWPLTGKSDYQVDLKKVTASGSMNDYTVALTGAVDGKPIPAMEIDLNGQGSLEHIDLASLSLKTLGGKLDGTVMVNWASPINWDADVKLSNIQPGLQWPEAEGNVSGRIVTTGSLTEAGGWQAQVPTLDLTGVLREFPLVVKGELSASDHKGTGEIMASTSGLSLAHGPNALFARGELNKQWNMAIDIDFNQLQKTVPDLQGQVSGRLALKGNVKEPDITVDLAASNIDWQQEASLASFRLQGQLKPLPLPFADLRLNARKIAYQGNDVDSVNMKIQWNEQSHDIALDVVSPLLSASLAIAGQLELKPSIIWQGQLTRAHFETEQGPLDLAKATPIVVDVDKQQANVSAHCWWQEQSKLCLEKDIIAGVSGEALVTIRNFNFSQIQAYLPKETQLKGSVDATVWAKWAKWAPEEVPEVKIDVTLPKGKVTQQLENPVDIAWESVALQARLANDTLDASWLIDFTDNGDFSGKARLPNVTAAQQKIDADIELSTFNLDFLQPLLGEYNQLSAIFTSRLKIQGDVLHPQVYGQFKASDLSLRGELSPVEVQSGNLDLSFNGYDANLDAKMMTTDGELNVSGEGNWRDLQAWSSKVRVFAKKLRVTVPPMVKIEIVPDMNIEVNPKLAKITGDIALPWARILVEELPASAISVSKDQVLLKPDLSPIIEERTIPFNIETNINIRIGNDFQLSAFGLKGGLRGGLNVSQKDKGPFVQGEVNIVKGSYRSFGQDLIIEEGKILMTGPIDQPYVSIKAIRNPETTADDVKAGVKVTGLADEPVIEIFSDPVMPQANALSYLLRGQDIDGEAGGNALTTTLIGLSLAKSGKVVGEIGQAFGVQDLQLDTAGSGDDSQVTVSGYVLPGLQVKYGVGIFNSLGEFTVRYRIIEDFYVEAISGLYSTVLFLYQFDMK</sequence>
<comment type="caution">
    <text evidence="8">The sequence shown here is derived from an EMBL/GenBank/DDBJ whole genome shotgun (WGS) entry which is preliminary data.</text>
</comment>
<gene>
    <name evidence="8" type="ORF">LNL84_15930</name>
</gene>
<comment type="subcellular location">
    <subcellularLocation>
        <location evidence="1">Membrane</location>
        <topology evidence="1">Single-pass membrane protein</topology>
    </subcellularLocation>
</comment>
<keyword evidence="9" id="KW-1185">Reference proteome</keyword>
<dbReference type="PANTHER" id="PTHR36985:SF1">
    <property type="entry name" value="TRANSLOCATION AND ASSEMBLY MODULE SUBUNIT TAMB"/>
    <property type="match status" value="1"/>
</dbReference>
<feature type="domain" description="SCP2" evidence="6">
    <location>
        <begin position="821"/>
        <end position="895"/>
    </location>
</feature>
<feature type="domain" description="Translocation and assembly module TamB C-terminal" evidence="7">
    <location>
        <begin position="941"/>
        <end position="1276"/>
    </location>
</feature>
<dbReference type="GO" id="GO:0097347">
    <property type="term" value="C:TAM protein secretion complex"/>
    <property type="evidence" value="ECO:0007669"/>
    <property type="project" value="TreeGrafter"/>
</dbReference>
<name>A0A9X1WFI5_9VIBR</name>
<keyword evidence="2" id="KW-0812">Transmembrane</keyword>
<evidence type="ECO:0000256" key="2">
    <source>
        <dbReference type="ARBA" id="ARBA00022692"/>
    </source>
</evidence>
<proteinExistence type="predicted"/>
<accession>A0A9X1WFI5</accession>
<evidence type="ECO:0000256" key="3">
    <source>
        <dbReference type="ARBA" id="ARBA00022989"/>
    </source>
</evidence>
<evidence type="ECO:0000256" key="4">
    <source>
        <dbReference type="ARBA" id="ARBA00023136"/>
    </source>
</evidence>
<evidence type="ECO:0000256" key="5">
    <source>
        <dbReference type="SAM" id="MobiDB-lite"/>
    </source>
</evidence>
<dbReference type="AlphaFoldDB" id="A0A9X1WFI5"/>
<evidence type="ECO:0000259" key="6">
    <source>
        <dbReference type="Pfam" id="PF02036"/>
    </source>
</evidence>
<reference evidence="8" key="1">
    <citation type="submission" date="2021-11" db="EMBL/GenBank/DDBJ databases">
        <title>Vibrio ZSDE26 sp. nov. and Vibrio ZSDZ34 sp. nov., isolated from coastal seawater in Qingdao.</title>
        <authorList>
            <person name="Zhang P."/>
        </authorList>
    </citation>
    <scope>NUCLEOTIDE SEQUENCE</scope>
    <source>
        <strain evidence="8">ZSDZ34</strain>
    </source>
</reference>
<dbReference type="Pfam" id="PF02036">
    <property type="entry name" value="SCP2"/>
    <property type="match status" value="1"/>
</dbReference>
<dbReference type="Proteomes" id="UP001139488">
    <property type="component" value="Unassembled WGS sequence"/>
</dbReference>
<protein>
    <submittedName>
        <fullName evidence="8">Translocation/assembly module TamB</fullName>
    </submittedName>
</protein>
<evidence type="ECO:0000313" key="8">
    <source>
        <dbReference type="EMBL" id="MCJ2378308.1"/>
    </source>
</evidence>
<keyword evidence="3" id="KW-1133">Transmembrane helix</keyword>
<organism evidence="8 9">
    <name type="scientific">Vibrio gelatinilyticus</name>
    <dbReference type="NCBI Taxonomy" id="2893468"/>
    <lineage>
        <taxon>Bacteria</taxon>
        <taxon>Pseudomonadati</taxon>
        <taxon>Pseudomonadota</taxon>
        <taxon>Gammaproteobacteria</taxon>
        <taxon>Vibrionales</taxon>
        <taxon>Vibrionaceae</taxon>
        <taxon>Vibrio</taxon>
    </lineage>
</organism>
<dbReference type="PANTHER" id="PTHR36985">
    <property type="entry name" value="TRANSLOCATION AND ASSEMBLY MODULE SUBUNIT TAMB"/>
    <property type="match status" value="1"/>
</dbReference>
<dbReference type="GO" id="GO:0005886">
    <property type="term" value="C:plasma membrane"/>
    <property type="evidence" value="ECO:0007669"/>
    <property type="project" value="InterPro"/>
</dbReference>